<dbReference type="SMART" id="SM00331">
    <property type="entry name" value="PP2C_SIG"/>
    <property type="match status" value="1"/>
</dbReference>
<protein>
    <submittedName>
        <fullName evidence="4">SpoIIE family protein phosphatase</fullName>
    </submittedName>
</protein>
<organism evidence="4 5">
    <name type="scientific">Paractinoplanes lichenicola</name>
    <dbReference type="NCBI Taxonomy" id="2802976"/>
    <lineage>
        <taxon>Bacteria</taxon>
        <taxon>Bacillati</taxon>
        <taxon>Actinomycetota</taxon>
        <taxon>Actinomycetes</taxon>
        <taxon>Micromonosporales</taxon>
        <taxon>Micromonosporaceae</taxon>
        <taxon>Paractinoplanes</taxon>
    </lineage>
</organism>
<dbReference type="CDD" id="cd00130">
    <property type="entry name" value="PAS"/>
    <property type="match status" value="1"/>
</dbReference>
<dbReference type="Proteomes" id="UP000598996">
    <property type="component" value="Unassembled WGS sequence"/>
</dbReference>
<dbReference type="SMART" id="SM00387">
    <property type="entry name" value="HATPase_c"/>
    <property type="match status" value="1"/>
</dbReference>
<dbReference type="Gene3D" id="3.30.750.24">
    <property type="entry name" value="STAS domain"/>
    <property type="match status" value="1"/>
</dbReference>
<dbReference type="PROSITE" id="PS50801">
    <property type="entry name" value="STAS"/>
    <property type="match status" value="1"/>
</dbReference>
<dbReference type="CDD" id="cd16936">
    <property type="entry name" value="HATPase_RsbW-like"/>
    <property type="match status" value="1"/>
</dbReference>
<gene>
    <name evidence="4" type="ORF">JKJ07_32325</name>
</gene>
<comment type="caution">
    <text evidence="4">The sequence shown here is derived from an EMBL/GenBank/DDBJ whole genome shotgun (WGS) entry which is preliminary data.</text>
</comment>
<sequence length="646" mass="68125">MADNDPLDRTVGDAEVVRQVFDQMPLLVFALDGPDLRLSAASGAYRTYVGRAEMIGERVWDVYSEVAGQQVLEIFEQVYRTGEPAQAREMRVLFHRPDLGEDVELYVDFNVVPRRGPDGALVGLVSDVVDSTARVLERQAAQQRVDEAERRYAEVLDVVQALQRELLPAGVPVLPRLHIAGAYLLADADTAAGGDWFDAVALPDGRVALVVGDVVGHGVTASATMGQLRVLLNERLLATGDVRAAVADVDRMSGRIRGAHAATIGVAVLDPVTGDLTYCTAGHPPPLLVPLDGEPRYLPGTGDGPLGTGNGDFSIGTERLGQGDVLLLYTDGILERPGRTLARATVELAKAGADTVAGRALPDHDRTVADRVCNQTLEMLVRVTGHSDDITLLAAQRVAAPAPFAVTVPADLGLLLDLRKQLGDWMERAAIADGDAGMIEHAINELVTNGMEHAYGDPAAGSVEVTAEITAAGELRAEVRDRGRWREPSSRPGRGLGLVMTRNLVGSLRLDHGDSGTTATITHPLTRPVRLLSVSELSPGTAAPTTGNPDPFLVLEQPDGSLRVDGPVDARTAQSLENALVAATAAGTRDLTVDLTGVTHLASAGVAALHRVSALAEGNNGRLRLVAPPGSPANMIMTLVGLVPLS</sequence>
<dbReference type="Pfam" id="PF13466">
    <property type="entry name" value="STAS_2"/>
    <property type="match status" value="1"/>
</dbReference>
<dbReference type="InterPro" id="IPR058548">
    <property type="entry name" value="MlaB-like_STAS"/>
</dbReference>
<dbReference type="Pfam" id="PF07228">
    <property type="entry name" value="SpoIIE"/>
    <property type="match status" value="1"/>
</dbReference>
<dbReference type="RefSeq" id="WP_202995672.1">
    <property type="nucleotide sequence ID" value="NZ_JAENHO010000010.1"/>
</dbReference>
<proteinExistence type="predicted"/>
<dbReference type="SUPFAM" id="SSF81606">
    <property type="entry name" value="PP2C-like"/>
    <property type="match status" value="1"/>
</dbReference>
<dbReference type="InterPro" id="IPR003594">
    <property type="entry name" value="HATPase_dom"/>
</dbReference>
<keyword evidence="5" id="KW-1185">Reference proteome</keyword>
<dbReference type="InterPro" id="IPR001932">
    <property type="entry name" value="PPM-type_phosphatase-like_dom"/>
</dbReference>
<dbReference type="InterPro" id="IPR002645">
    <property type="entry name" value="STAS_dom"/>
</dbReference>
<name>A0ABS1VWZ8_9ACTN</name>
<evidence type="ECO:0000256" key="1">
    <source>
        <dbReference type="ARBA" id="ARBA00022801"/>
    </source>
</evidence>
<dbReference type="InterPro" id="IPR000014">
    <property type="entry name" value="PAS"/>
</dbReference>
<evidence type="ECO:0000313" key="5">
    <source>
        <dbReference type="Proteomes" id="UP000598996"/>
    </source>
</evidence>
<accession>A0ABS1VWZ8</accession>
<evidence type="ECO:0000259" key="3">
    <source>
        <dbReference type="PROSITE" id="PS50801"/>
    </source>
</evidence>
<dbReference type="SUPFAM" id="SSF55874">
    <property type="entry name" value="ATPase domain of HSP90 chaperone/DNA topoisomerase II/histidine kinase"/>
    <property type="match status" value="1"/>
</dbReference>
<dbReference type="PANTHER" id="PTHR43156:SF2">
    <property type="entry name" value="STAGE II SPORULATION PROTEIN E"/>
    <property type="match status" value="1"/>
</dbReference>
<dbReference type="SUPFAM" id="SSF52091">
    <property type="entry name" value="SpoIIaa-like"/>
    <property type="match status" value="1"/>
</dbReference>
<dbReference type="PANTHER" id="PTHR43156">
    <property type="entry name" value="STAGE II SPORULATION PROTEIN E-RELATED"/>
    <property type="match status" value="1"/>
</dbReference>
<dbReference type="Gene3D" id="3.30.565.10">
    <property type="entry name" value="Histidine kinase-like ATPase, C-terminal domain"/>
    <property type="match status" value="1"/>
</dbReference>
<dbReference type="InterPro" id="IPR036513">
    <property type="entry name" value="STAS_dom_sf"/>
</dbReference>
<dbReference type="Pfam" id="PF13581">
    <property type="entry name" value="HATPase_c_2"/>
    <property type="match status" value="1"/>
</dbReference>
<keyword evidence="2" id="KW-0175">Coiled coil</keyword>
<dbReference type="EMBL" id="JAENHO010000010">
    <property type="protein sequence ID" value="MBL7259010.1"/>
    <property type="molecule type" value="Genomic_DNA"/>
</dbReference>
<dbReference type="InterPro" id="IPR036890">
    <property type="entry name" value="HATPase_C_sf"/>
</dbReference>
<dbReference type="Pfam" id="PF08448">
    <property type="entry name" value="PAS_4"/>
    <property type="match status" value="1"/>
</dbReference>
<evidence type="ECO:0000313" key="4">
    <source>
        <dbReference type="EMBL" id="MBL7259010.1"/>
    </source>
</evidence>
<dbReference type="InterPro" id="IPR036457">
    <property type="entry name" value="PPM-type-like_dom_sf"/>
</dbReference>
<dbReference type="InterPro" id="IPR035965">
    <property type="entry name" value="PAS-like_dom_sf"/>
</dbReference>
<dbReference type="SUPFAM" id="SSF55785">
    <property type="entry name" value="PYP-like sensor domain (PAS domain)"/>
    <property type="match status" value="1"/>
</dbReference>
<feature type="coiled-coil region" evidence="2">
    <location>
        <begin position="138"/>
        <end position="165"/>
    </location>
</feature>
<evidence type="ECO:0000256" key="2">
    <source>
        <dbReference type="SAM" id="Coils"/>
    </source>
</evidence>
<reference evidence="4 5" key="1">
    <citation type="submission" date="2021-01" db="EMBL/GenBank/DDBJ databases">
        <title>Actinoplanes sp. nov. LDG1-01 isolated from lichen.</title>
        <authorList>
            <person name="Saeng-In P."/>
            <person name="Phongsopitanun W."/>
            <person name="Kanchanasin P."/>
            <person name="Yuki M."/>
            <person name="Kudo T."/>
            <person name="Ohkuma M."/>
            <person name="Tanasupawat S."/>
        </authorList>
    </citation>
    <scope>NUCLEOTIDE SEQUENCE [LARGE SCALE GENOMIC DNA]</scope>
    <source>
        <strain evidence="4 5">LDG1-01</strain>
    </source>
</reference>
<dbReference type="InterPro" id="IPR013656">
    <property type="entry name" value="PAS_4"/>
</dbReference>
<dbReference type="CDD" id="cd07043">
    <property type="entry name" value="STAS_anti-anti-sigma_factors"/>
    <property type="match status" value="1"/>
</dbReference>
<feature type="domain" description="STAS" evidence="3">
    <location>
        <begin position="562"/>
        <end position="646"/>
    </location>
</feature>
<dbReference type="Gene3D" id="3.60.40.10">
    <property type="entry name" value="PPM-type phosphatase domain"/>
    <property type="match status" value="1"/>
</dbReference>
<dbReference type="InterPro" id="IPR052016">
    <property type="entry name" value="Bact_Sigma-Reg"/>
</dbReference>
<keyword evidence="1" id="KW-0378">Hydrolase</keyword>
<dbReference type="Gene3D" id="3.30.450.20">
    <property type="entry name" value="PAS domain"/>
    <property type="match status" value="1"/>
</dbReference>